<dbReference type="RefSeq" id="WP_036882681.1">
    <property type="nucleotide sequence ID" value="NZ_JRNR01000025.1"/>
</dbReference>
<keyword evidence="3" id="KW-0808">Transferase</keyword>
<dbReference type="EMBL" id="JRNR01000025">
    <property type="protein sequence ID" value="KGF49770.1"/>
    <property type="molecule type" value="Genomic_DNA"/>
</dbReference>
<accession>A0A096ASQ5</accession>
<protein>
    <submittedName>
        <fullName evidence="3">DNA methyltransferase</fullName>
    </submittedName>
</protein>
<dbReference type="SUPFAM" id="SSF53335">
    <property type="entry name" value="S-adenosyl-L-methionine-dependent methyltransferases"/>
    <property type="match status" value="1"/>
</dbReference>
<proteinExistence type="predicted"/>
<dbReference type="AlphaFoldDB" id="A0A096ASQ5"/>
<dbReference type="Pfam" id="PF18096">
    <property type="entry name" value="Thump_like"/>
    <property type="match status" value="1"/>
</dbReference>
<dbReference type="GO" id="GO:0032259">
    <property type="term" value="P:methylation"/>
    <property type="evidence" value="ECO:0007669"/>
    <property type="project" value="UniProtKB-KW"/>
</dbReference>
<feature type="domain" description="THUMP-like" evidence="1">
    <location>
        <begin position="336"/>
        <end position="407"/>
    </location>
</feature>
<comment type="caution">
    <text evidence="3">The sequence shown here is derived from an EMBL/GenBank/DDBJ whole genome shotgun (WGS) entry which is preliminary data.</text>
</comment>
<dbReference type="InterPro" id="IPR041497">
    <property type="entry name" value="Thump-like"/>
</dbReference>
<evidence type="ECO:0000259" key="1">
    <source>
        <dbReference type="Pfam" id="PF18096"/>
    </source>
</evidence>
<dbReference type="InterPro" id="IPR029063">
    <property type="entry name" value="SAM-dependent_MTases_sf"/>
</dbReference>
<keyword evidence="3" id="KW-0489">Methyltransferase</keyword>
<feature type="domain" description="PG-1098 ferredoxin-like" evidence="2">
    <location>
        <begin position="292"/>
        <end position="335"/>
    </location>
</feature>
<dbReference type="Gene3D" id="3.40.50.150">
    <property type="entry name" value="Vaccinia Virus protein VP39"/>
    <property type="match status" value="1"/>
</dbReference>
<name>A0A096ASQ5_9BACT</name>
<sequence length="409" mass="47052">METQEFIREYANADVKTLALLGKRFPKVDMPFAINQIQGRQLAKTKLPMWAAIDGIIYPPHLNMEQCSSEQTAVYKQKLVRRLINSVEMNGKTSLTDLTGGFGVDFSYMSQVVETACYVERNKQLCSIAEQNFKRLRLKNVMLKNKDSIEFLQTLEPQTILFLDPARRNANGGKVVSIEDCEPNVLALRDELMSKSQFVIVKLSPMLDWHKAVEQLECVFEVHILSVGNECKELLLVLSADEMAKNNKSETKIRVFCVNDEQCFEYERNNEKEANSSLKQRIFDMNSPLPNYLYEPNASLMKAGDYAQITERYDVAAVSANSHLFISNHWERNFPGRQFKIIDYCSLNKKELKEKIAGITQANISVRNFPMRVEELRKRLKIKDGGEVYIFATTRQNKEYILIIAKKVM</sequence>
<reference evidence="3 4" key="1">
    <citation type="submission" date="2014-07" db="EMBL/GenBank/DDBJ databases">
        <authorList>
            <person name="McCorrison J."/>
            <person name="Sanka R."/>
            <person name="Torralba M."/>
            <person name="Gillis M."/>
            <person name="Haft D.H."/>
            <person name="Methe B."/>
            <person name="Sutton G."/>
            <person name="Nelson K.E."/>
        </authorList>
    </citation>
    <scope>NUCLEOTIDE SEQUENCE [LARGE SCALE GENOMIC DNA]</scope>
    <source>
        <strain evidence="3 4">DNF00882</strain>
    </source>
</reference>
<dbReference type="Gene3D" id="1.10.10.1110">
    <property type="entry name" value="Methyltransferase PG1098, N-terminal domain"/>
    <property type="match status" value="1"/>
</dbReference>
<organism evidence="3 4">
    <name type="scientific">Prevotella disiens DNF00882</name>
    <dbReference type="NCBI Taxonomy" id="1401075"/>
    <lineage>
        <taxon>Bacteria</taxon>
        <taxon>Pseudomonadati</taxon>
        <taxon>Bacteroidota</taxon>
        <taxon>Bacteroidia</taxon>
        <taxon>Bacteroidales</taxon>
        <taxon>Prevotellaceae</taxon>
        <taxon>Prevotella</taxon>
    </lineage>
</organism>
<evidence type="ECO:0000259" key="2">
    <source>
        <dbReference type="Pfam" id="PF22013"/>
    </source>
</evidence>
<evidence type="ECO:0000313" key="3">
    <source>
        <dbReference type="EMBL" id="KGF49770.1"/>
    </source>
</evidence>
<gene>
    <name evidence="3" type="ORF">HMPREF0654_03795</name>
</gene>
<dbReference type="InterPro" id="IPR054168">
    <property type="entry name" value="PG_1098_Fer"/>
</dbReference>
<evidence type="ECO:0000313" key="4">
    <source>
        <dbReference type="Proteomes" id="UP000029538"/>
    </source>
</evidence>
<dbReference type="Proteomes" id="UP000029538">
    <property type="component" value="Unassembled WGS sequence"/>
</dbReference>
<dbReference type="Pfam" id="PF22013">
    <property type="entry name" value="PG_1098_Fer"/>
    <property type="match status" value="1"/>
</dbReference>
<dbReference type="GO" id="GO:0008168">
    <property type="term" value="F:methyltransferase activity"/>
    <property type="evidence" value="ECO:0007669"/>
    <property type="project" value="UniProtKB-KW"/>
</dbReference>